<dbReference type="PANTHER" id="PTHR15672:SF8">
    <property type="entry name" value="PROTEIN ENCORE"/>
    <property type="match status" value="1"/>
</dbReference>
<feature type="region of interest" description="Disordered" evidence="1">
    <location>
        <begin position="390"/>
        <end position="469"/>
    </location>
</feature>
<dbReference type="InterPro" id="IPR024771">
    <property type="entry name" value="SUZ"/>
</dbReference>
<reference evidence="3 4" key="1">
    <citation type="submission" date="2024-10" db="EMBL/GenBank/DDBJ databases">
        <title>Updated reference genomes for cyclostephanoid diatoms.</title>
        <authorList>
            <person name="Roberts W.R."/>
            <person name="Alverson A.J."/>
        </authorList>
    </citation>
    <scope>NUCLEOTIDE SEQUENCE [LARGE SCALE GENOMIC DNA]</scope>
    <source>
        <strain evidence="3 4">AJA232-27</strain>
    </source>
</reference>
<feature type="compositionally biased region" description="Low complexity" evidence="1">
    <location>
        <begin position="427"/>
        <end position="443"/>
    </location>
</feature>
<dbReference type="InterPro" id="IPR051937">
    <property type="entry name" value="R3H_domain_containing"/>
</dbReference>
<name>A0ABD3MQ92_9STRA</name>
<sequence length="629" mass="68374">MNELGIISGNSATAGNDDDVVESDAGVSRADTQIDNTPPTQNDDVLIEAINAAPWNPLEEVDSALLSALCDPRERKALYRLEQVMIDFMKDKSSWSMEVGGAFNAIVLYQNNSGGANNDNRGDETADGQQLHVMSQQGMQELQHQQQRGLKQTSFQRLILHRLADRFNVIREQIIQPYFPPVGNERGLVDVGAPSHYSPGLIRLMKTSESSIPSNLLIDINLSLLVNYKNPRARNYFGGGNDDGTKYITDNLASTTLEAQPSMVMSKSSKKMVIMKRSDSSNGSGGNLGGNRDGKKDKTRRKKLEDREKAYEEARARIFGASESSGNENNGGDAGAEGGEARQSGILQSQDSQEYASTPLNSSSNHSSFSVENDANVPLTHTTAAESFCSAQPSLPSTVSSSHLPEPQRDQDSANLPSGAAPSETDASIQPSFSSSTSSAPAAVTKAVYRNRQQEENDPDFKRRSGVRPSYIPYVTNPYGHPNPYAAMGQQPPQMVSLHMQQPPHFYHGQAQQYQIPQDASYAANFVNNALYQWAAPQHGYYPSIQQQQQQQQVQENLPQPWKNRPNSSQISSSGVAPQSMNTSHSQPKQPAKIMWGTGMARGDSNAGGDATSGDDAVAYTPEDFPALG</sequence>
<dbReference type="EMBL" id="JALLBG020000097">
    <property type="protein sequence ID" value="KAL3765179.1"/>
    <property type="molecule type" value="Genomic_DNA"/>
</dbReference>
<protein>
    <recommendedName>
        <fullName evidence="2">SUZ domain-containing protein</fullName>
    </recommendedName>
</protein>
<evidence type="ECO:0000313" key="4">
    <source>
        <dbReference type="Proteomes" id="UP001530293"/>
    </source>
</evidence>
<feature type="compositionally biased region" description="Basic and acidic residues" evidence="1">
    <location>
        <begin position="452"/>
        <end position="463"/>
    </location>
</feature>
<dbReference type="Proteomes" id="UP001530293">
    <property type="component" value="Unassembled WGS sequence"/>
</dbReference>
<evidence type="ECO:0000256" key="1">
    <source>
        <dbReference type="SAM" id="MobiDB-lite"/>
    </source>
</evidence>
<dbReference type="InterPro" id="IPR036867">
    <property type="entry name" value="R3H_dom_sf"/>
</dbReference>
<dbReference type="AlphaFoldDB" id="A0ABD3MQ92"/>
<feature type="compositionally biased region" description="Basic and acidic residues" evidence="1">
    <location>
        <begin position="303"/>
        <end position="316"/>
    </location>
</feature>
<feature type="compositionally biased region" description="Polar residues" evidence="1">
    <location>
        <begin position="345"/>
        <end position="356"/>
    </location>
</feature>
<dbReference type="SUPFAM" id="SSF82708">
    <property type="entry name" value="R3H domain"/>
    <property type="match status" value="1"/>
</dbReference>
<feature type="region of interest" description="Disordered" evidence="1">
    <location>
        <begin position="545"/>
        <end position="629"/>
    </location>
</feature>
<proteinExistence type="predicted"/>
<dbReference type="PROSITE" id="PS51673">
    <property type="entry name" value="SUZ"/>
    <property type="match status" value="1"/>
</dbReference>
<evidence type="ECO:0000313" key="3">
    <source>
        <dbReference type="EMBL" id="KAL3765179.1"/>
    </source>
</evidence>
<feature type="region of interest" description="Disordered" evidence="1">
    <location>
        <begin position="259"/>
        <end position="372"/>
    </location>
</feature>
<feature type="compositionally biased region" description="Low complexity" evidence="1">
    <location>
        <begin position="357"/>
        <end position="372"/>
    </location>
</feature>
<dbReference type="Pfam" id="PF12752">
    <property type="entry name" value="SUZ"/>
    <property type="match status" value="1"/>
</dbReference>
<feature type="compositionally biased region" description="Polar residues" evidence="1">
    <location>
        <begin position="390"/>
        <end position="403"/>
    </location>
</feature>
<feature type="compositionally biased region" description="Low complexity" evidence="1">
    <location>
        <begin position="546"/>
        <end position="555"/>
    </location>
</feature>
<evidence type="ECO:0000259" key="2">
    <source>
        <dbReference type="PROSITE" id="PS51673"/>
    </source>
</evidence>
<accession>A0ABD3MQ92</accession>
<organism evidence="3 4">
    <name type="scientific">Discostella pseudostelligera</name>
    <dbReference type="NCBI Taxonomy" id="259834"/>
    <lineage>
        <taxon>Eukaryota</taxon>
        <taxon>Sar</taxon>
        <taxon>Stramenopiles</taxon>
        <taxon>Ochrophyta</taxon>
        <taxon>Bacillariophyta</taxon>
        <taxon>Coscinodiscophyceae</taxon>
        <taxon>Thalassiosirophycidae</taxon>
        <taxon>Stephanodiscales</taxon>
        <taxon>Stephanodiscaceae</taxon>
        <taxon>Discostella</taxon>
    </lineage>
</organism>
<feature type="compositionally biased region" description="Polar residues" evidence="1">
    <location>
        <begin position="565"/>
        <end position="589"/>
    </location>
</feature>
<comment type="caution">
    <text evidence="3">The sequence shown here is derived from an EMBL/GenBank/DDBJ whole genome shotgun (WGS) entry which is preliminary data.</text>
</comment>
<feature type="compositionally biased region" description="Low complexity" evidence="1">
    <location>
        <begin position="320"/>
        <end position="331"/>
    </location>
</feature>
<keyword evidence="4" id="KW-1185">Reference proteome</keyword>
<dbReference type="PANTHER" id="PTHR15672">
    <property type="entry name" value="CAMP-REGULATED PHOSPHOPROTEIN 21 RELATED R3H DOMAIN CONTAINING PROTEIN"/>
    <property type="match status" value="1"/>
</dbReference>
<dbReference type="Gene3D" id="3.30.1370.50">
    <property type="entry name" value="R3H-like domain"/>
    <property type="match status" value="1"/>
</dbReference>
<feature type="domain" description="SUZ" evidence="2">
    <location>
        <begin position="247"/>
        <end position="323"/>
    </location>
</feature>
<gene>
    <name evidence="3" type="ORF">ACHAWU_010370</name>
</gene>